<feature type="binding site" evidence="2">
    <location>
        <position position="241"/>
    </location>
    <ligand>
        <name>Mg(2+)</name>
        <dbReference type="ChEBI" id="CHEBI:18420"/>
        <label>5</label>
    </ligand>
</feature>
<dbReference type="GO" id="GO:0005524">
    <property type="term" value="F:ATP binding"/>
    <property type="evidence" value="ECO:0007669"/>
    <property type="project" value="UniProtKB-UniRule"/>
</dbReference>
<dbReference type="PANTHER" id="PTHR30270">
    <property type="entry name" value="THIAMINE-MONOPHOSPHATE KINASE"/>
    <property type="match status" value="1"/>
</dbReference>
<feature type="binding site" evidence="2">
    <location>
        <position position="87"/>
    </location>
    <ligand>
        <name>Mg(2+)</name>
        <dbReference type="ChEBI" id="CHEBI:18420"/>
        <label>4</label>
    </ligand>
</feature>
<dbReference type="GO" id="GO:0000287">
    <property type="term" value="F:magnesium ion binding"/>
    <property type="evidence" value="ECO:0007669"/>
    <property type="project" value="UniProtKB-UniRule"/>
</dbReference>
<evidence type="ECO:0000313" key="5">
    <source>
        <dbReference type="Proteomes" id="UP000323720"/>
    </source>
</evidence>
<dbReference type="GO" id="GO:0009228">
    <property type="term" value="P:thiamine biosynthetic process"/>
    <property type="evidence" value="ECO:0007669"/>
    <property type="project" value="UniProtKB-KW"/>
</dbReference>
<comment type="caution">
    <text evidence="4">The sequence shown here is derived from an EMBL/GenBank/DDBJ whole genome shotgun (WGS) entry which is preliminary data.</text>
</comment>
<feature type="binding site" evidence="2">
    <location>
        <position position="135"/>
    </location>
    <ligand>
        <name>Mg(2+)</name>
        <dbReference type="ChEBI" id="CHEBI:18420"/>
        <label>1</label>
    </ligand>
</feature>
<feature type="binding site" evidence="2">
    <location>
        <position position="42"/>
    </location>
    <ligand>
        <name>Mg(2+)</name>
        <dbReference type="ChEBI" id="CHEBI:18420"/>
        <label>3</label>
    </ligand>
</feature>
<comment type="miscellaneous">
    <text evidence="2">Reaction mechanism of ThiL seems to utilize a direct, inline transfer of the gamma-phosphate of ATP to TMP rather than a phosphorylated enzyme intermediate.</text>
</comment>
<dbReference type="SUPFAM" id="SSF55326">
    <property type="entry name" value="PurM N-terminal domain-like"/>
    <property type="match status" value="1"/>
</dbReference>
<dbReference type="EC" id="2.7.4.16" evidence="2"/>
<feature type="binding site" evidence="2">
    <location>
        <position position="58"/>
    </location>
    <ligand>
        <name>Mg(2+)</name>
        <dbReference type="ChEBI" id="CHEBI:18420"/>
        <label>1</label>
    </ligand>
</feature>
<protein>
    <recommendedName>
        <fullName evidence="2">Thiamine-monophosphate kinase</fullName>
        <shortName evidence="2">TMP kinase</shortName>
        <shortName evidence="2">Thiamine-phosphate kinase</shortName>
        <ecNumber evidence="2">2.7.4.16</ecNumber>
    </recommendedName>
</protein>
<keyword evidence="2 4" id="KW-0808">Transferase</keyword>
<comment type="catalytic activity">
    <reaction evidence="2">
        <text>thiamine phosphate + ATP = thiamine diphosphate + ADP</text>
        <dbReference type="Rhea" id="RHEA:15913"/>
        <dbReference type="ChEBI" id="CHEBI:30616"/>
        <dbReference type="ChEBI" id="CHEBI:37575"/>
        <dbReference type="ChEBI" id="CHEBI:58937"/>
        <dbReference type="ChEBI" id="CHEBI:456216"/>
        <dbReference type="EC" id="2.7.4.16"/>
    </reaction>
</comment>
<evidence type="ECO:0000259" key="3">
    <source>
        <dbReference type="Pfam" id="PF00586"/>
    </source>
</evidence>
<dbReference type="InterPro" id="IPR016188">
    <property type="entry name" value="PurM-like_N"/>
</dbReference>
<dbReference type="Gene3D" id="3.30.1330.10">
    <property type="entry name" value="PurM-like, N-terminal domain"/>
    <property type="match status" value="1"/>
</dbReference>
<feature type="binding site" evidence="2">
    <location>
        <position position="87"/>
    </location>
    <ligand>
        <name>Mg(2+)</name>
        <dbReference type="ChEBI" id="CHEBI:18420"/>
        <label>2</label>
    </ligand>
</feature>
<dbReference type="GO" id="GO:0009030">
    <property type="term" value="F:thiamine-phosphate kinase activity"/>
    <property type="evidence" value="ECO:0007669"/>
    <property type="project" value="UniProtKB-UniRule"/>
</dbReference>
<feature type="binding site" evidence="2">
    <location>
        <position position="87"/>
    </location>
    <ligand>
        <name>Mg(2+)</name>
        <dbReference type="ChEBI" id="CHEBI:18420"/>
        <label>3</label>
    </ligand>
</feature>
<dbReference type="Proteomes" id="UP000323720">
    <property type="component" value="Unassembled WGS sequence"/>
</dbReference>
<evidence type="ECO:0000256" key="1">
    <source>
        <dbReference type="ARBA" id="ARBA00022977"/>
    </source>
</evidence>
<dbReference type="PANTHER" id="PTHR30270:SF0">
    <property type="entry name" value="THIAMINE-MONOPHOSPHATE KINASE"/>
    <property type="match status" value="1"/>
</dbReference>
<dbReference type="InterPro" id="IPR036921">
    <property type="entry name" value="PurM-like_N_sf"/>
</dbReference>
<feature type="binding site" evidence="2">
    <location>
        <position position="57"/>
    </location>
    <ligand>
        <name>Mg(2+)</name>
        <dbReference type="ChEBI" id="CHEBI:18420"/>
        <label>1</label>
    </ligand>
</feature>
<sequence>MIEDKNQQRTKLEDLGEFALIDHLTSNFKISKKSTIKGIGDDAAILDFGKKQVVVSTDLLVEGVHFDLSYVPLKHLGYKAMMVNLSDIYAMNAMATQVTVSIAVSNRFPLEALEELYEGIYTAANFYEVDLIGGDTTSSTSGLLISITAIGEVAKGEAVCRSGAKPNDLLVVTGDLGGAYMGLQILEREKAVFKVNPNSQPDLDQYTYIVERQLKPEARKDIVTLLKDLDVKPTSMIDISDGLSSEILHLCKNSAVGCDLYEDKIPLDPQVISTCEEFNIDSTTVALNGGEDYELLFTISQEDFPKIQANPNFSVIGYMQEASSGIHLVTRDESRIPIKAQGWKSFKG</sequence>
<evidence type="ECO:0000313" key="4">
    <source>
        <dbReference type="EMBL" id="TYB78935.1"/>
    </source>
</evidence>
<comment type="pathway">
    <text evidence="2">Cofactor biosynthesis; thiamine diphosphate biosynthesis; thiamine diphosphate from thiamine phosphate: step 1/1.</text>
</comment>
<dbReference type="Pfam" id="PF00586">
    <property type="entry name" value="AIRS"/>
    <property type="match status" value="1"/>
</dbReference>
<keyword evidence="2" id="KW-0067">ATP-binding</keyword>
<feature type="binding site" evidence="2">
    <location>
        <begin position="134"/>
        <end position="135"/>
    </location>
    <ligand>
        <name>ATP</name>
        <dbReference type="ChEBI" id="CHEBI:30616"/>
    </ligand>
</feature>
<feature type="domain" description="PurM-like N-terminal" evidence="3">
    <location>
        <begin position="40"/>
        <end position="153"/>
    </location>
</feature>
<keyword evidence="2 4" id="KW-0418">Kinase</keyword>
<dbReference type="OrthoDB" id="9802811at2"/>
<name>A0A5D0RDV0_9FLAO</name>
<keyword evidence="1 2" id="KW-0784">Thiamine biosynthesis</keyword>
<dbReference type="EMBL" id="VSKK01000001">
    <property type="protein sequence ID" value="TYB78935.1"/>
    <property type="molecule type" value="Genomic_DNA"/>
</dbReference>
<feature type="binding site" evidence="2">
    <location>
        <position position="343"/>
    </location>
    <ligand>
        <name>substrate</name>
    </ligand>
</feature>
<dbReference type="UniPathway" id="UPA00060">
    <property type="reaction ID" value="UER00142"/>
</dbReference>
<accession>A0A5D0RDV0</accession>
<organism evidence="4 5">
    <name type="scientific">Bizionia myxarmorum</name>
    <dbReference type="NCBI Taxonomy" id="291186"/>
    <lineage>
        <taxon>Bacteria</taxon>
        <taxon>Pseudomonadati</taxon>
        <taxon>Bacteroidota</taxon>
        <taxon>Flavobacteriia</taxon>
        <taxon>Flavobacteriales</taxon>
        <taxon>Flavobacteriaceae</taxon>
        <taxon>Bizionia</taxon>
    </lineage>
</organism>
<comment type="function">
    <text evidence="2">Catalyzes the ATP-dependent phosphorylation of thiamine-monophosphate (TMP) to form thiamine-pyrophosphate (TPP), the active form of vitamin B1.</text>
</comment>
<dbReference type="HAMAP" id="MF_02128">
    <property type="entry name" value="TMP_kinase"/>
    <property type="match status" value="1"/>
</dbReference>
<gene>
    <name evidence="2 4" type="primary">thiL</name>
    <name evidence="4" type="ORF">ES674_03945</name>
</gene>
<feature type="binding site" evidence="2">
    <location>
        <position position="240"/>
    </location>
    <ligand>
        <name>ATP</name>
        <dbReference type="ChEBI" id="CHEBI:30616"/>
    </ligand>
</feature>
<dbReference type="AlphaFoldDB" id="A0A5D0RDV0"/>
<dbReference type="CDD" id="cd02194">
    <property type="entry name" value="ThiL"/>
    <property type="match status" value="1"/>
</dbReference>
<feature type="binding site" evidence="2">
    <location>
        <position position="42"/>
    </location>
    <ligand>
        <name>Mg(2+)</name>
        <dbReference type="ChEBI" id="CHEBI:18420"/>
        <label>4</label>
    </ligand>
</feature>
<feature type="binding site" evidence="2">
    <location>
        <position position="65"/>
    </location>
    <ligand>
        <name>substrate</name>
    </ligand>
</feature>
<keyword evidence="2" id="KW-0479">Metal-binding</keyword>
<feature type="binding site" evidence="2">
    <location>
        <position position="117"/>
    </location>
    <ligand>
        <name>ATP</name>
        <dbReference type="ChEBI" id="CHEBI:30616"/>
    </ligand>
</feature>
<evidence type="ECO:0000256" key="2">
    <source>
        <dbReference type="HAMAP-Rule" id="MF_02128"/>
    </source>
</evidence>
<feature type="binding site" evidence="2">
    <location>
        <position position="56"/>
    </location>
    <ligand>
        <name>Mg(2+)</name>
        <dbReference type="ChEBI" id="CHEBI:18420"/>
        <label>4</label>
    </ligand>
</feature>
<dbReference type="SUPFAM" id="SSF56042">
    <property type="entry name" value="PurM C-terminal domain-like"/>
    <property type="match status" value="1"/>
</dbReference>
<keyword evidence="2" id="KW-0547">Nucleotide-binding</keyword>
<feature type="binding site" evidence="2">
    <location>
        <position position="58"/>
    </location>
    <ligand>
        <name>Mg(2+)</name>
        <dbReference type="ChEBI" id="CHEBI:18420"/>
        <label>2</label>
    </ligand>
</feature>
<reference evidence="4 5" key="1">
    <citation type="submission" date="2019-08" db="EMBL/GenBank/DDBJ databases">
        <title>Genomes of Antarctic Bizionia species.</title>
        <authorList>
            <person name="Bowman J.P."/>
        </authorList>
    </citation>
    <scope>NUCLEOTIDE SEQUENCE [LARGE SCALE GENOMIC DNA]</scope>
    <source>
        <strain evidence="4 5">ADA-4</strain>
    </source>
</reference>
<feature type="binding site" evidence="2">
    <location>
        <position position="238"/>
    </location>
    <ligand>
        <name>Mg(2+)</name>
        <dbReference type="ChEBI" id="CHEBI:18420"/>
        <label>3</label>
    </ligand>
</feature>
<dbReference type="Gene3D" id="3.90.650.10">
    <property type="entry name" value="PurM-like C-terminal domain"/>
    <property type="match status" value="1"/>
</dbReference>
<dbReference type="InterPro" id="IPR036676">
    <property type="entry name" value="PurM-like_C_sf"/>
</dbReference>
<dbReference type="RefSeq" id="WP_148402672.1">
    <property type="nucleotide sequence ID" value="NZ_VSKK01000001.1"/>
</dbReference>
<dbReference type="NCBIfam" id="TIGR01379">
    <property type="entry name" value="thiL"/>
    <property type="match status" value="1"/>
</dbReference>
<keyword evidence="5" id="KW-1185">Reference proteome</keyword>
<proteinExistence type="inferred from homology"/>
<dbReference type="InterPro" id="IPR006283">
    <property type="entry name" value="ThiL-like"/>
</dbReference>
<comment type="similarity">
    <text evidence="2">Belongs to the thiamine-monophosphate kinase family.</text>
</comment>
<feature type="binding site" evidence="2">
    <location>
        <position position="161"/>
    </location>
    <ligand>
        <name>ATP</name>
        <dbReference type="ChEBI" id="CHEBI:30616"/>
    </ligand>
</feature>
<dbReference type="GO" id="GO:0009229">
    <property type="term" value="P:thiamine diphosphate biosynthetic process"/>
    <property type="evidence" value="ECO:0007669"/>
    <property type="project" value="UniProtKB-UniRule"/>
</dbReference>
<feature type="binding site" evidence="2">
    <location>
        <position position="291"/>
    </location>
    <ligand>
        <name>substrate</name>
    </ligand>
</feature>
<dbReference type="PIRSF" id="PIRSF005303">
    <property type="entry name" value="Thiam_monoph_kin"/>
    <property type="match status" value="1"/>
</dbReference>
<keyword evidence="2" id="KW-0460">Magnesium</keyword>